<dbReference type="EC" id="2.1.1.228" evidence="5 15"/>
<feature type="region of interest" description="Disordered" evidence="16">
    <location>
        <begin position="81"/>
        <end position="110"/>
    </location>
</feature>
<gene>
    <name evidence="15 18" type="primary">trmD</name>
    <name evidence="18" type="ORF">HHJ78_05215</name>
</gene>
<dbReference type="GO" id="GO:0052906">
    <property type="term" value="F:tRNA (guanine(37)-N1)-methyltransferase activity"/>
    <property type="evidence" value="ECO:0007669"/>
    <property type="project" value="UniProtKB-UniRule"/>
</dbReference>
<dbReference type="HAMAP" id="MF_00605">
    <property type="entry name" value="TrmD"/>
    <property type="match status" value="1"/>
</dbReference>
<dbReference type="InterPro" id="IPR000182">
    <property type="entry name" value="GNAT_dom"/>
</dbReference>
<accession>A0A7Y0U140</accession>
<comment type="subcellular location">
    <subcellularLocation>
        <location evidence="2 15">Cytoplasm</location>
    </subcellularLocation>
</comment>
<comment type="caution">
    <text evidence="18">The sequence shown here is derived from an EMBL/GenBank/DDBJ whole genome shotgun (WGS) entry which is preliminary data.</text>
</comment>
<dbReference type="Proteomes" id="UP000578252">
    <property type="component" value="Unassembled WGS sequence"/>
</dbReference>
<keyword evidence="8 15" id="KW-0489">Methyltransferase</keyword>
<name>A0A7Y0U140_9ACTO</name>
<dbReference type="InterPro" id="IPR029026">
    <property type="entry name" value="tRNA_m1G_MTases_N"/>
</dbReference>
<dbReference type="RefSeq" id="WP_169771825.1">
    <property type="nucleotide sequence ID" value="NZ_JABCUR010000003.1"/>
</dbReference>
<evidence type="ECO:0000256" key="1">
    <source>
        <dbReference type="ARBA" id="ARBA00002634"/>
    </source>
</evidence>
<dbReference type="Pfam" id="PF00583">
    <property type="entry name" value="Acetyltransf_1"/>
    <property type="match status" value="1"/>
</dbReference>
<evidence type="ECO:0000256" key="10">
    <source>
        <dbReference type="ARBA" id="ARBA00022691"/>
    </source>
</evidence>
<evidence type="ECO:0000256" key="16">
    <source>
        <dbReference type="SAM" id="MobiDB-lite"/>
    </source>
</evidence>
<comment type="subunit">
    <text evidence="4 15">Homodimer.</text>
</comment>
<evidence type="ECO:0000259" key="17">
    <source>
        <dbReference type="PROSITE" id="PS51186"/>
    </source>
</evidence>
<dbReference type="CDD" id="cd18080">
    <property type="entry name" value="TrmD-like"/>
    <property type="match status" value="1"/>
</dbReference>
<dbReference type="SUPFAM" id="SSF55729">
    <property type="entry name" value="Acyl-CoA N-acyltransferases (Nat)"/>
    <property type="match status" value="1"/>
</dbReference>
<organism evidence="18 19">
    <name type="scientific">Mobiluncus mulieris</name>
    <dbReference type="NCBI Taxonomy" id="2052"/>
    <lineage>
        <taxon>Bacteria</taxon>
        <taxon>Bacillati</taxon>
        <taxon>Actinomycetota</taxon>
        <taxon>Actinomycetes</taxon>
        <taxon>Actinomycetales</taxon>
        <taxon>Actinomycetaceae</taxon>
        <taxon>Mobiluncus</taxon>
    </lineage>
</organism>
<proteinExistence type="inferred from homology"/>
<dbReference type="Pfam" id="PF01746">
    <property type="entry name" value="tRNA_m1G_MT"/>
    <property type="match status" value="2"/>
</dbReference>
<feature type="binding site" evidence="15">
    <location>
        <position position="145"/>
    </location>
    <ligand>
        <name>S-adenosyl-L-methionine</name>
        <dbReference type="ChEBI" id="CHEBI:59789"/>
    </ligand>
</feature>
<dbReference type="InterPro" id="IPR016009">
    <property type="entry name" value="tRNA_MeTrfase_TRMD/TRM10"/>
</dbReference>
<evidence type="ECO:0000313" key="19">
    <source>
        <dbReference type="Proteomes" id="UP000578252"/>
    </source>
</evidence>
<dbReference type="EMBL" id="JABCUR010000003">
    <property type="protein sequence ID" value="NMW64944.1"/>
    <property type="molecule type" value="Genomic_DNA"/>
</dbReference>
<keyword evidence="10 15" id="KW-0949">S-adenosyl-L-methionine</keyword>
<dbReference type="InterPro" id="IPR023148">
    <property type="entry name" value="tRNA_m1G_MeTrfase_C_sf"/>
</dbReference>
<dbReference type="Gene3D" id="3.40.630.30">
    <property type="match status" value="1"/>
</dbReference>
<evidence type="ECO:0000256" key="15">
    <source>
        <dbReference type="HAMAP-Rule" id="MF_00605"/>
    </source>
</evidence>
<evidence type="ECO:0000256" key="3">
    <source>
        <dbReference type="ARBA" id="ARBA00007630"/>
    </source>
</evidence>
<dbReference type="AlphaFoldDB" id="A0A7Y0U140"/>
<dbReference type="SUPFAM" id="SSF75217">
    <property type="entry name" value="alpha/beta knot"/>
    <property type="match status" value="1"/>
</dbReference>
<dbReference type="GO" id="GO:0002939">
    <property type="term" value="P:tRNA N1-guanine methylation"/>
    <property type="evidence" value="ECO:0007669"/>
    <property type="project" value="TreeGrafter"/>
</dbReference>
<dbReference type="NCBIfam" id="NF000648">
    <property type="entry name" value="PRK00026.1"/>
    <property type="match status" value="1"/>
</dbReference>
<dbReference type="Gene3D" id="3.40.1280.10">
    <property type="match status" value="1"/>
</dbReference>
<reference evidence="18 19" key="1">
    <citation type="submission" date="2020-04" db="EMBL/GenBank/DDBJ databases">
        <title>Antimicrobial susceptibility and clonality of vaginal-derived multi-drug resistant Mobiluncus isolates in China.</title>
        <authorList>
            <person name="Zhang X."/>
        </authorList>
    </citation>
    <scope>NUCLEOTIDE SEQUENCE [LARGE SCALE GENOMIC DNA]</scope>
    <source>
        <strain evidence="18 19">13</strain>
    </source>
</reference>
<protein>
    <recommendedName>
        <fullName evidence="6 15">tRNA (guanine-N(1)-)-methyltransferase</fullName>
        <ecNumber evidence="5 15">2.1.1.228</ecNumber>
    </recommendedName>
    <alternativeName>
        <fullName evidence="12 15">M1G-methyltransferase</fullName>
    </alternativeName>
    <alternativeName>
        <fullName evidence="13 15">tRNA [GM37] methyltransferase</fullName>
    </alternativeName>
</protein>
<dbReference type="InterPro" id="IPR002649">
    <property type="entry name" value="tRNA_m1G_MeTrfase_TrmD"/>
</dbReference>
<dbReference type="PROSITE" id="PS51186">
    <property type="entry name" value="GNAT"/>
    <property type="match status" value="1"/>
</dbReference>
<keyword evidence="9 15" id="KW-0808">Transferase</keyword>
<sequence>MRFQLISIFPEFFDVLRISLVGKAAQNGILSWIATDLRDFTDDPHRTVDDTPYGGGAGMVMRADIWGKAIDRALENCDLDAGESAGRAPKDPENPEVTGQSAPLEAQSPRRAKTVLAVPTPSGHPLTQAKVRELAEAKNIIVACGRYEGIDARVVAHYREVPNVEVFEYSLGDYVLNGGEIAAVALVEAVGRLLEGMVGNPESLVEESFEGSGLLEYPSYTRPSQWRNLEVPEILLGGNHAKIEEWRRTQALGRTARMRPELLEHLDAAKLSKTEREILAGWGWIYLPSLVPGDSAAAVSGHNATRQTEVAGGANGAAPCSCVAQRVVIRKPKRGEALALSALGSETFPLACPSYITPAEIEEFTEVEFNLETVKARLKDPEHHRYLVAEIDGELVGYTYVIVGLDEAAAQRAGITPEDAYLSKCYVREPLRGLGLSGALLEAALAELDSTMAVSLGTSIYNKRAQKFYRRHGFKKIGAREFVVGGRVNQDVVMRRLCPDSVGTS</sequence>
<evidence type="ECO:0000256" key="9">
    <source>
        <dbReference type="ARBA" id="ARBA00022679"/>
    </source>
</evidence>
<evidence type="ECO:0000256" key="7">
    <source>
        <dbReference type="ARBA" id="ARBA00022490"/>
    </source>
</evidence>
<evidence type="ECO:0000256" key="11">
    <source>
        <dbReference type="ARBA" id="ARBA00022694"/>
    </source>
</evidence>
<evidence type="ECO:0000256" key="8">
    <source>
        <dbReference type="ARBA" id="ARBA00022603"/>
    </source>
</evidence>
<dbReference type="GO" id="GO:0005829">
    <property type="term" value="C:cytosol"/>
    <property type="evidence" value="ECO:0007669"/>
    <property type="project" value="TreeGrafter"/>
</dbReference>
<evidence type="ECO:0000256" key="5">
    <source>
        <dbReference type="ARBA" id="ARBA00012807"/>
    </source>
</evidence>
<dbReference type="PANTHER" id="PTHR46417:SF1">
    <property type="entry name" value="TRNA (GUANINE-N(1)-)-METHYLTRANSFERASE"/>
    <property type="match status" value="1"/>
</dbReference>
<evidence type="ECO:0000256" key="4">
    <source>
        <dbReference type="ARBA" id="ARBA00011738"/>
    </source>
</evidence>
<keyword evidence="7 15" id="KW-0963">Cytoplasm</keyword>
<comment type="similarity">
    <text evidence="3 15">Belongs to the RNA methyltransferase TrmD family.</text>
</comment>
<evidence type="ECO:0000256" key="6">
    <source>
        <dbReference type="ARBA" id="ARBA00014679"/>
    </source>
</evidence>
<dbReference type="InterPro" id="IPR016181">
    <property type="entry name" value="Acyl_CoA_acyltransferase"/>
</dbReference>
<evidence type="ECO:0000313" key="18">
    <source>
        <dbReference type="EMBL" id="NMW64944.1"/>
    </source>
</evidence>
<evidence type="ECO:0000256" key="14">
    <source>
        <dbReference type="ARBA" id="ARBA00047783"/>
    </source>
</evidence>
<comment type="catalytic activity">
    <reaction evidence="14 15">
        <text>guanosine(37) in tRNA + S-adenosyl-L-methionine = N(1)-methylguanosine(37) in tRNA + S-adenosyl-L-homocysteine + H(+)</text>
        <dbReference type="Rhea" id="RHEA:36899"/>
        <dbReference type="Rhea" id="RHEA-COMP:10145"/>
        <dbReference type="Rhea" id="RHEA-COMP:10147"/>
        <dbReference type="ChEBI" id="CHEBI:15378"/>
        <dbReference type="ChEBI" id="CHEBI:57856"/>
        <dbReference type="ChEBI" id="CHEBI:59789"/>
        <dbReference type="ChEBI" id="CHEBI:73542"/>
        <dbReference type="ChEBI" id="CHEBI:74269"/>
        <dbReference type="EC" id="2.1.1.228"/>
    </reaction>
</comment>
<dbReference type="Gene3D" id="1.10.1270.20">
    <property type="entry name" value="tRNA(m1g37)methyltransferase, domain 2"/>
    <property type="match status" value="1"/>
</dbReference>
<comment type="function">
    <text evidence="1 15">Specifically methylates guanosine-37 in various tRNAs.</text>
</comment>
<dbReference type="GO" id="GO:0016747">
    <property type="term" value="F:acyltransferase activity, transferring groups other than amino-acyl groups"/>
    <property type="evidence" value="ECO:0007669"/>
    <property type="project" value="InterPro"/>
</dbReference>
<dbReference type="PANTHER" id="PTHR46417">
    <property type="entry name" value="TRNA (GUANINE-N(1)-)-METHYLTRANSFERASE"/>
    <property type="match status" value="1"/>
</dbReference>
<keyword evidence="11 15" id="KW-0819">tRNA processing</keyword>
<evidence type="ECO:0000256" key="13">
    <source>
        <dbReference type="ARBA" id="ARBA00033392"/>
    </source>
</evidence>
<evidence type="ECO:0000256" key="2">
    <source>
        <dbReference type="ARBA" id="ARBA00004496"/>
    </source>
</evidence>
<feature type="domain" description="N-acetyltransferase" evidence="17">
    <location>
        <begin position="327"/>
        <end position="499"/>
    </location>
</feature>
<dbReference type="InterPro" id="IPR029028">
    <property type="entry name" value="Alpha/beta_knot_MTases"/>
</dbReference>
<evidence type="ECO:0000256" key="12">
    <source>
        <dbReference type="ARBA" id="ARBA00029736"/>
    </source>
</evidence>
<feature type="binding site" evidence="15">
    <location>
        <begin position="171"/>
        <end position="176"/>
    </location>
    <ligand>
        <name>S-adenosyl-L-methionine</name>
        <dbReference type="ChEBI" id="CHEBI:59789"/>
    </ligand>
</feature>